<keyword evidence="2" id="KW-1185">Reference proteome</keyword>
<evidence type="ECO:0000313" key="2">
    <source>
        <dbReference type="Proteomes" id="UP000789702"/>
    </source>
</evidence>
<feature type="non-terminal residue" evidence="1">
    <location>
        <position position="1"/>
    </location>
</feature>
<dbReference type="Proteomes" id="UP000789702">
    <property type="component" value="Unassembled WGS sequence"/>
</dbReference>
<reference evidence="1" key="1">
    <citation type="submission" date="2021-06" db="EMBL/GenBank/DDBJ databases">
        <authorList>
            <person name="Kallberg Y."/>
            <person name="Tangrot J."/>
            <person name="Rosling A."/>
        </authorList>
    </citation>
    <scope>NUCLEOTIDE SEQUENCE</scope>
    <source>
        <strain evidence="1">IL203A</strain>
    </source>
</reference>
<organism evidence="1 2">
    <name type="scientific">Dentiscutata heterogama</name>
    <dbReference type="NCBI Taxonomy" id="1316150"/>
    <lineage>
        <taxon>Eukaryota</taxon>
        <taxon>Fungi</taxon>
        <taxon>Fungi incertae sedis</taxon>
        <taxon>Mucoromycota</taxon>
        <taxon>Glomeromycotina</taxon>
        <taxon>Glomeromycetes</taxon>
        <taxon>Diversisporales</taxon>
        <taxon>Gigasporaceae</taxon>
        <taxon>Dentiscutata</taxon>
    </lineage>
</organism>
<accession>A0ACA9PMZ7</accession>
<protein>
    <submittedName>
        <fullName evidence="1">5652_t:CDS:1</fullName>
    </submittedName>
</protein>
<dbReference type="EMBL" id="CAJVPU010030313">
    <property type="protein sequence ID" value="CAG8713572.1"/>
    <property type="molecule type" value="Genomic_DNA"/>
</dbReference>
<gene>
    <name evidence="1" type="ORF">DHETER_LOCUS12402</name>
</gene>
<sequence>VSDSCYDSSNCWLTPTSTTVQEASNASEYCKSSEHNLTGKALILRKRDLQVMQLKSEKPCVL</sequence>
<name>A0ACA9PMZ7_9GLOM</name>
<comment type="caution">
    <text evidence="1">The sequence shown here is derived from an EMBL/GenBank/DDBJ whole genome shotgun (WGS) entry which is preliminary data.</text>
</comment>
<proteinExistence type="predicted"/>
<feature type="non-terminal residue" evidence="1">
    <location>
        <position position="62"/>
    </location>
</feature>
<evidence type="ECO:0000313" key="1">
    <source>
        <dbReference type="EMBL" id="CAG8713572.1"/>
    </source>
</evidence>